<dbReference type="Pfam" id="PF00171">
    <property type="entry name" value="Aldedh"/>
    <property type="match status" value="1"/>
</dbReference>
<protein>
    <submittedName>
        <fullName evidence="6">Aldehyde dehydrogenase</fullName>
    </submittedName>
</protein>
<accession>A0A8J3A8E1</accession>
<reference evidence="6" key="1">
    <citation type="journal article" date="2014" name="Int. J. Syst. Evol. Microbiol.">
        <title>Complete genome sequence of Corynebacterium casei LMG S-19264T (=DSM 44701T), isolated from a smear-ripened cheese.</title>
        <authorList>
            <consortium name="US DOE Joint Genome Institute (JGI-PGF)"/>
            <person name="Walter F."/>
            <person name="Albersmeier A."/>
            <person name="Kalinowski J."/>
            <person name="Ruckert C."/>
        </authorList>
    </citation>
    <scope>NUCLEOTIDE SEQUENCE</scope>
    <source>
        <strain evidence="6">CGMCC 1.14988</strain>
    </source>
</reference>
<dbReference type="InterPro" id="IPR016161">
    <property type="entry name" value="Ald_DH/histidinol_DH"/>
</dbReference>
<keyword evidence="7" id="KW-1185">Reference proteome</keyword>
<evidence type="ECO:0000313" key="7">
    <source>
        <dbReference type="Proteomes" id="UP000650511"/>
    </source>
</evidence>
<gene>
    <name evidence="6" type="ORF">GCM10011354_07240</name>
</gene>
<dbReference type="Gene3D" id="3.40.605.10">
    <property type="entry name" value="Aldehyde Dehydrogenase, Chain A, domain 1"/>
    <property type="match status" value="1"/>
</dbReference>
<organism evidence="6 7">
    <name type="scientific">Egicoccus halophilus</name>
    <dbReference type="NCBI Taxonomy" id="1670830"/>
    <lineage>
        <taxon>Bacteria</taxon>
        <taxon>Bacillati</taxon>
        <taxon>Actinomycetota</taxon>
        <taxon>Nitriliruptoria</taxon>
        <taxon>Egicoccales</taxon>
        <taxon>Egicoccaceae</taxon>
        <taxon>Egicoccus</taxon>
    </lineage>
</organism>
<proteinExistence type="inferred from homology"/>
<dbReference type="Gene3D" id="3.40.309.10">
    <property type="entry name" value="Aldehyde Dehydrogenase, Chain A, domain 2"/>
    <property type="match status" value="1"/>
</dbReference>
<dbReference type="RefSeq" id="WP_205745320.1">
    <property type="nucleotide sequence ID" value="NZ_BMHA01000002.1"/>
</dbReference>
<evidence type="ECO:0000313" key="6">
    <source>
        <dbReference type="EMBL" id="GGI04074.1"/>
    </source>
</evidence>
<dbReference type="EMBL" id="BMHA01000002">
    <property type="protein sequence ID" value="GGI04074.1"/>
    <property type="molecule type" value="Genomic_DNA"/>
</dbReference>
<dbReference type="PANTHER" id="PTHR42804:SF1">
    <property type="entry name" value="ALDEHYDE DEHYDROGENASE-RELATED"/>
    <property type="match status" value="1"/>
</dbReference>
<comment type="similarity">
    <text evidence="1 4">Belongs to the aldehyde dehydrogenase family.</text>
</comment>
<sequence>MTSESRGMWIGGEHVVADRWIESFDPATEEVIGRVPAGGAAQVDRAVAAAKAAFDDWRYLAANDRAELLHEAYARSMAHHGELVELLTREQGKPRPEQEEEAEWALTSLRYYAELGRNGLGRVVPSAEPRTQLNLVLKEPYGVVGAIVPWNYPLLLLGWKLAPALAAGNTVVVKPSELTSLVTLEWIERCFDHFPPGVVNVVTGSGAEAGEALVRHPDVRVVAMTGSVATGQRIASVAAPLMKHLHLELGGKDAFVVAPDAELEPAADALAYSALLNSGQVCTSSERVFVPAARREEFAEALTAKVGELRLGHGLDAGTDLGPLADAAFRDKVDAHVRDAVDRGARVLTGGQRPDRRGWFYEPTVLVDVDDDMVIMTEETFGPTIPVATYDGFDEVIDRVNASELGLGATLRSSDPLLIKRFYERVKAGTVWINDPLTDNYAGPFGGMKMTGGGRELGPEGLETFLETKHVHWDFDQASKDWWFPYR</sequence>
<dbReference type="GO" id="GO:0016620">
    <property type="term" value="F:oxidoreductase activity, acting on the aldehyde or oxo group of donors, NAD or NADP as acceptor"/>
    <property type="evidence" value="ECO:0007669"/>
    <property type="project" value="InterPro"/>
</dbReference>
<evidence type="ECO:0000256" key="1">
    <source>
        <dbReference type="ARBA" id="ARBA00009986"/>
    </source>
</evidence>
<dbReference type="FunFam" id="3.40.605.10:FF:000007">
    <property type="entry name" value="NAD/NADP-dependent betaine aldehyde dehydrogenase"/>
    <property type="match status" value="1"/>
</dbReference>
<dbReference type="AlphaFoldDB" id="A0A8J3A8E1"/>
<feature type="domain" description="Aldehyde dehydrogenase" evidence="5">
    <location>
        <begin position="19"/>
        <end position="471"/>
    </location>
</feature>
<dbReference type="SUPFAM" id="SSF53720">
    <property type="entry name" value="ALDH-like"/>
    <property type="match status" value="1"/>
</dbReference>
<feature type="active site" evidence="3">
    <location>
        <position position="248"/>
    </location>
</feature>
<name>A0A8J3A8E1_9ACTN</name>
<comment type="caution">
    <text evidence="6">The sequence shown here is derived from an EMBL/GenBank/DDBJ whole genome shotgun (WGS) entry which is preliminary data.</text>
</comment>
<evidence type="ECO:0000259" key="5">
    <source>
        <dbReference type="Pfam" id="PF00171"/>
    </source>
</evidence>
<dbReference type="InterPro" id="IPR015590">
    <property type="entry name" value="Aldehyde_DH_dom"/>
</dbReference>
<dbReference type="PANTHER" id="PTHR42804">
    <property type="entry name" value="ALDEHYDE DEHYDROGENASE"/>
    <property type="match status" value="1"/>
</dbReference>
<dbReference type="Proteomes" id="UP000650511">
    <property type="component" value="Unassembled WGS sequence"/>
</dbReference>
<reference evidence="6" key="2">
    <citation type="submission" date="2020-09" db="EMBL/GenBank/DDBJ databases">
        <authorList>
            <person name="Sun Q."/>
            <person name="Zhou Y."/>
        </authorList>
    </citation>
    <scope>NUCLEOTIDE SEQUENCE</scope>
    <source>
        <strain evidence="6">CGMCC 1.14988</strain>
    </source>
</reference>
<dbReference type="InterPro" id="IPR016162">
    <property type="entry name" value="Ald_DH_N"/>
</dbReference>
<evidence type="ECO:0000256" key="2">
    <source>
        <dbReference type="ARBA" id="ARBA00023002"/>
    </source>
</evidence>
<dbReference type="InterPro" id="IPR029510">
    <property type="entry name" value="Ald_DH_CS_GLU"/>
</dbReference>
<dbReference type="InterPro" id="IPR016163">
    <property type="entry name" value="Ald_DH_C"/>
</dbReference>
<evidence type="ECO:0000256" key="3">
    <source>
        <dbReference type="PROSITE-ProRule" id="PRU10007"/>
    </source>
</evidence>
<evidence type="ECO:0000256" key="4">
    <source>
        <dbReference type="RuleBase" id="RU003345"/>
    </source>
</evidence>
<keyword evidence="2 4" id="KW-0560">Oxidoreductase</keyword>
<dbReference type="PROSITE" id="PS00687">
    <property type="entry name" value="ALDEHYDE_DEHYDR_GLU"/>
    <property type="match status" value="1"/>
</dbReference>